<sequence>MRPTTTLLKKKEAVKRKNHGHWFTHKYQIKTKRNMRTLQLDQSQILSFNEHHTRISTINDGSDYLSANKITDDLNTELLHDNLDDDFLNEYAHEVDDDGIAFYDASDDFHCNEDEEINEKNDEGEDTLTEEQMNYADEFINMGASSIPIRQYDELDISVILLMIKKKHKCTNSLVNDILKLLIALKVPRIPTSWYKMKALIQQADNTHEEKQQMVDLTLYFCQECEQQSTDPNKCTNESCSSYLNSLIIPHTFIMLNIQQQIEQVLKSIHQTDLNLTTQTSNQFPTTMSDIYHGRVYKNIINSLKNEHHKLFISLTCNIDGAAVYTSSEQSMWAFTACLNELNRSIRFNMDKIIVFAISVGRKKPSKIIMQKMLVPIVFSLKQLQKSSLYQISDCSHQMLRTYLIAVSNDKPANSLVQNLPEPNALFGCSKCEIAGETTPAKVYATPTKSAKIKTTYIRIFPTSTGRQPEMRSNARWYDISHATQNGIRFFINDHKLHTYGYMGECELCELAFIDRGSSFMSDTLHSVYHGAFKKLLHLWTESSKKQPWSLTKALPSITGDLAKILYPTTTVRVPRTITKFLKLKANECRVLLLIGYPVFKNYLPELYYKHLQKLAFGISIGESFSISLEKVEEMELLLKSFVDDFPYNKRYIVQTVHCVKHFATTAKDFGPLSNYSTFNYESVIGCLSSSIHGTKRIGTELSINLELFTKAYYISKHHSLSSELEPFIEYVKTGKMHLNKQYPSSEFISTQELNSLYKFIPRESNIKLMKSVVRNGLVLSTFKSSKSSTFTNACIVYKYQNFTKYELQSASPQKKVTTTISPQPTLGKLPKSNYQNMEYKEPLIATNEPEDIELAAYDASPECKTETTIDTVTIDASTTKTTMVTTWSTKTSIHTISTTENTMLTTSTNSHTTTKNAGGNGEGQQLNQLARPVKIFIDEQKNTFIADCFNHRIVKWKYNAKKGQIIVGGSGTGNRTDQLDRAIDVLVYQQDHSIIIADLVNRRVIQWLNQNQQILIHNIDCWGLAIDKYGFLYVSVYKKNEVRRWKMGEFNNEGIVVAGGNGKGDQLNQLTLPTFIFVDEDQTIYVSDMGNHRVTKWRKDAKEGTTLAGGNGEGRNLNQLSEPQGVVVDHLGEIYMADYNNHRVMRWREGKEQGEIVVGGNGQGNQSNQLYCPSGLSFDDEGNLYVVDGKNDRIEKFKIIL</sequence>
<keyword evidence="1" id="KW-0677">Repeat</keyword>
<dbReference type="GO" id="GO:0061630">
    <property type="term" value="F:ubiquitin protein ligase activity"/>
    <property type="evidence" value="ECO:0007669"/>
    <property type="project" value="TreeGrafter"/>
</dbReference>
<reference evidence="3" key="1">
    <citation type="submission" date="2021-02" db="EMBL/GenBank/DDBJ databases">
        <authorList>
            <person name="Nowell W R."/>
        </authorList>
    </citation>
    <scope>NUCLEOTIDE SEQUENCE</scope>
</reference>
<name>A0A819LR24_9BILA</name>
<evidence type="ECO:0000313" key="4">
    <source>
        <dbReference type="Proteomes" id="UP000663868"/>
    </source>
</evidence>
<evidence type="ECO:0000313" key="3">
    <source>
        <dbReference type="EMBL" id="CAF3970273.1"/>
    </source>
</evidence>
<protein>
    <submittedName>
        <fullName evidence="3">Uncharacterized protein</fullName>
    </submittedName>
</protein>
<organism evidence="3 4">
    <name type="scientific">Adineta steineri</name>
    <dbReference type="NCBI Taxonomy" id="433720"/>
    <lineage>
        <taxon>Eukaryota</taxon>
        <taxon>Metazoa</taxon>
        <taxon>Spiralia</taxon>
        <taxon>Gnathifera</taxon>
        <taxon>Rotifera</taxon>
        <taxon>Eurotatoria</taxon>
        <taxon>Bdelloidea</taxon>
        <taxon>Adinetida</taxon>
        <taxon>Adinetidae</taxon>
        <taxon>Adineta</taxon>
    </lineage>
</organism>
<dbReference type="PROSITE" id="PS51125">
    <property type="entry name" value="NHL"/>
    <property type="match status" value="1"/>
</dbReference>
<dbReference type="Pfam" id="PF01436">
    <property type="entry name" value="NHL"/>
    <property type="match status" value="1"/>
</dbReference>
<dbReference type="InterPro" id="IPR050952">
    <property type="entry name" value="TRIM-NHL_E3_ligases"/>
</dbReference>
<evidence type="ECO:0000256" key="2">
    <source>
        <dbReference type="PROSITE-ProRule" id="PRU00504"/>
    </source>
</evidence>
<dbReference type="InterPro" id="IPR011042">
    <property type="entry name" value="6-blade_b-propeller_TolB-like"/>
</dbReference>
<comment type="caution">
    <text evidence="3">The sequence shown here is derived from an EMBL/GenBank/DDBJ whole genome shotgun (WGS) entry which is preliminary data.</text>
</comment>
<dbReference type="Proteomes" id="UP000663868">
    <property type="component" value="Unassembled WGS sequence"/>
</dbReference>
<dbReference type="AlphaFoldDB" id="A0A819LR24"/>
<evidence type="ECO:0000256" key="1">
    <source>
        <dbReference type="ARBA" id="ARBA00022737"/>
    </source>
</evidence>
<dbReference type="PANTHER" id="PTHR24104">
    <property type="entry name" value="E3 UBIQUITIN-PROTEIN LIGASE NHLRC1-RELATED"/>
    <property type="match status" value="1"/>
</dbReference>
<proteinExistence type="predicted"/>
<dbReference type="CDD" id="cd05819">
    <property type="entry name" value="NHL"/>
    <property type="match status" value="1"/>
</dbReference>
<dbReference type="SUPFAM" id="SSF101898">
    <property type="entry name" value="NHL repeat"/>
    <property type="match status" value="1"/>
</dbReference>
<dbReference type="GO" id="GO:0043161">
    <property type="term" value="P:proteasome-mediated ubiquitin-dependent protein catabolic process"/>
    <property type="evidence" value="ECO:0007669"/>
    <property type="project" value="TreeGrafter"/>
</dbReference>
<dbReference type="EMBL" id="CAJOBB010002455">
    <property type="protein sequence ID" value="CAF3970273.1"/>
    <property type="molecule type" value="Genomic_DNA"/>
</dbReference>
<gene>
    <name evidence="3" type="ORF">KXQ929_LOCUS26732</name>
</gene>
<dbReference type="GO" id="GO:0008270">
    <property type="term" value="F:zinc ion binding"/>
    <property type="evidence" value="ECO:0007669"/>
    <property type="project" value="UniProtKB-KW"/>
</dbReference>
<dbReference type="Gene3D" id="2.120.10.30">
    <property type="entry name" value="TolB, C-terminal domain"/>
    <property type="match status" value="2"/>
</dbReference>
<accession>A0A819LR24</accession>
<feature type="repeat" description="NHL" evidence="2">
    <location>
        <begin position="1064"/>
        <end position="1101"/>
    </location>
</feature>
<dbReference type="InterPro" id="IPR001258">
    <property type="entry name" value="NHL_repeat"/>
</dbReference>
<dbReference type="GO" id="GO:0000209">
    <property type="term" value="P:protein polyubiquitination"/>
    <property type="evidence" value="ECO:0007669"/>
    <property type="project" value="TreeGrafter"/>
</dbReference>
<dbReference type="PANTHER" id="PTHR24104:SF25">
    <property type="entry name" value="PROTEIN LIN-41"/>
    <property type="match status" value="1"/>
</dbReference>